<reference evidence="2 3" key="1">
    <citation type="journal article" date="2019" name="Sci. Rep.">
        <title>Extended insight into the Mycobacterium chelonae-abscessus complex through whole genome sequencing of Mycobacterium salmoniphilum outbreak and Mycobacterium salmoniphilum-like strains.</title>
        <authorList>
            <person name="Behra P.R.K."/>
            <person name="Das S."/>
            <person name="Pettersson B.M.F."/>
            <person name="Shirreff L."/>
            <person name="DuCote T."/>
            <person name="Jacobsson K.G."/>
            <person name="Ennis D.G."/>
            <person name="Kirsebom L.A."/>
        </authorList>
    </citation>
    <scope>NUCLEOTIDE SEQUENCE [LARGE SCALE GENOMIC DNA]</scope>
    <source>
        <strain evidence="2 3">DE 4585</strain>
    </source>
</reference>
<gene>
    <name evidence="2" type="ORF">DE4585_03742</name>
</gene>
<proteinExistence type="predicted"/>
<dbReference type="Proteomes" id="UP000295117">
    <property type="component" value="Unassembled WGS sequence"/>
</dbReference>
<evidence type="ECO:0000313" key="2">
    <source>
        <dbReference type="EMBL" id="TDZ79993.1"/>
    </source>
</evidence>
<accession>A0A4R8S2H6</accession>
<dbReference type="InterPro" id="IPR018713">
    <property type="entry name" value="MPAB/Lcp_cat_dom"/>
</dbReference>
<dbReference type="PANTHER" id="PTHR37539:SF1">
    <property type="entry name" value="ER-BOUND OXYGENASE MPAB_MPAB'_RUBBER OXYGENASE CATALYTIC DOMAIN-CONTAINING PROTEIN"/>
    <property type="match status" value="1"/>
</dbReference>
<dbReference type="GO" id="GO:0016491">
    <property type="term" value="F:oxidoreductase activity"/>
    <property type="evidence" value="ECO:0007669"/>
    <property type="project" value="InterPro"/>
</dbReference>
<dbReference type="RefSeq" id="WP_134072486.1">
    <property type="nucleotide sequence ID" value="NZ_PECH01000008.1"/>
</dbReference>
<sequence>MSVANIPHDPARGLRITQAHSRFPADLVNVFVQGMFQTDSLVDAVAAELAGSEGAGWQAVNDALTHARPTVDNAPPSLEALLTPVMSTPPWFDAEQVRWGAALWWRFWISNQIGLAGSLRTGYRFGDLNKPQAMNGRSAVMAAKRYEETARWVLDATEPGGLVPGRAGFSSTIKIRLVHAMVRRRLRRDPRWNTAAWGEPIHTSGMALTGIAFLILPLAAAEMVGIEYTDDEKEAIRALWHWVCYLMGVAEPLLPHTIDHARSIADIATAVFAPPDEDTRMLDNAVMHNGIRAERALPSFLRPALAPVLRPVISYGIWGVSNAIVAQLEEHPDNPQRVNHPVVRALRPLVARREKSRRKGELGSDFEIAERQRKGVTTALGLIDAAPHALHPREAMAATR</sequence>
<dbReference type="InterPro" id="IPR037473">
    <property type="entry name" value="Lcp-like"/>
</dbReference>
<organism evidence="2 3">
    <name type="scientific">Mycobacteroides salmoniphilum</name>
    <dbReference type="NCBI Taxonomy" id="404941"/>
    <lineage>
        <taxon>Bacteria</taxon>
        <taxon>Bacillati</taxon>
        <taxon>Actinomycetota</taxon>
        <taxon>Actinomycetes</taxon>
        <taxon>Mycobacteriales</taxon>
        <taxon>Mycobacteriaceae</taxon>
        <taxon>Mycobacteroides</taxon>
    </lineage>
</organism>
<dbReference type="PANTHER" id="PTHR37539">
    <property type="entry name" value="SECRETED PROTEIN-RELATED"/>
    <property type="match status" value="1"/>
</dbReference>
<comment type="caution">
    <text evidence="2">The sequence shown here is derived from an EMBL/GenBank/DDBJ whole genome shotgun (WGS) entry which is preliminary data.</text>
</comment>
<feature type="domain" description="ER-bound oxygenase mpaB/mpaB'/Rubber oxygenase catalytic" evidence="1">
    <location>
        <begin position="105"/>
        <end position="315"/>
    </location>
</feature>
<dbReference type="AlphaFoldDB" id="A0A4R8S2H6"/>
<protein>
    <recommendedName>
        <fullName evidence="1">ER-bound oxygenase mpaB/mpaB'/Rubber oxygenase catalytic domain-containing protein</fullName>
    </recommendedName>
</protein>
<dbReference type="Pfam" id="PF09995">
    <property type="entry name" value="MPAB_Lcp_cat"/>
    <property type="match status" value="1"/>
</dbReference>
<evidence type="ECO:0000259" key="1">
    <source>
        <dbReference type="Pfam" id="PF09995"/>
    </source>
</evidence>
<dbReference type="EMBL" id="PECH01000008">
    <property type="protein sequence ID" value="TDZ79993.1"/>
    <property type="molecule type" value="Genomic_DNA"/>
</dbReference>
<name>A0A4R8S2H6_9MYCO</name>
<evidence type="ECO:0000313" key="3">
    <source>
        <dbReference type="Proteomes" id="UP000295117"/>
    </source>
</evidence>